<reference evidence="6" key="1">
    <citation type="submission" date="2021-02" db="EMBL/GenBank/DDBJ databases">
        <authorList>
            <person name="Bekaert M."/>
        </authorList>
    </citation>
    <scope>NUCLEOTIDE SEQUENCE</scope>
    <source>
        <strain evidence="6">IoA-00</strain>
    </source>
</reference>
<dbReference type="Gene3D" id="6.10.140.1710">
    <property type="match status" value="1"/>
</dbReference>
<dbReference type="GO" id="GO:0005737">
    <property type="term" value="C:cytoplasm"/>
    <property type="evidence" value="ECO:0007669"/>
    <property type="project" value="TreeGrafter"/>
</dbReference>
<organism evidence="6 7">
    <name type="scientific">Lepeophtheirus salmonis</name>
    <name type="common">Salmon louse</name>
    <name type="synonym">Caligus salmonis</name>
    <dbReference type="NCBI Taxonomy" id="72036"/>
    <lineage>
        <taxon>Eukaryota</taxon>
        <taxon>Metazoa</taxon>
        <taxon>Ecdysozoa</taxon>
        <taxon>Arthropoda</taxon>
        <taxon>Crustacea</taxon>
        <taxon>Multicrustacea</taxon>
        <taxon>Hexanauplia</taxon>
        <taxon>Copepoda</taxon>
        <taxon>Siphonostomatoida</taxon>
        <taxon>Caligidae</taxon>
        <taxon>Lepeophtheirus</taxon>
    </lineage>
</organism>
<dbReference type="InterPro" id="IPR001478">
    <property type="entry name" value="PDZ"/>
</dbReference>
<dbReference type="PANTHER" id="PTHR12651:SF1">
    <property type="entry name" value="26S PROTEASOME NON-ATPASE REGULATORY SUBUNIT 9"/>
    <property type="match status" value="1"/>
</dbReference>
<evidence type="ECO:0000313" key="6">
    <source>
        <dbReference type="EMBL" id="CAF2951933.1"/>
    </source>
</evidence>
<dbReference type="InterPro" id="IPR035269">
    <property type="entry name" value="PSMD9"/>
</dbReference>
<dbReference type="InterPro" id="IPR036034">
    <property type="entry name" value="PDZ_sf"/>
</dbReference>
<dbReference type="AlphaFoldDB" id="A0A7R8CWB0"/>
<dbReference type="Gene3D" id="2.30.42.10">
    <property type="match status" value="1"/>
</dbReference>
<gene>
    <name evidence="6" type="ORF">LSAA_10429</name>
</gene>
<dbReference type="Pfam" id="PF17820">
    <property type="entry name" value="PDZ_6"/>
    <property type="match status" value="1"/>
</dbReference>
<name>A0A7R8CWB0_LEPSM</name>
<dbReference type="Pfam" id="PF18265">
    <property type="entry name" value="Nas2_N"/>
    <property type="match status" value="1"/>
</dbReference>
<accession>A0A7R8CWB0</accession>
<dbReference type="GO" id="GO:0070682">
    <property type="term" value="P:proteasome regulatory particle assembly"/>
    <property type="evidence" value="ECO:0007669"/>
    <property type="project" value="InterPro"/>
</dbReference>
<evidence type="ECO:0000256" key="2">
    <source>
        <dbReference type="ARBA" id="ARBA00014937"/>
    </source>
</evidence>
<comment type="similarity">
    <text evidence="1">Belongs to the proteasome subunit p27 family.</text>
</comment>
<dbReference type="SMART" id="SM00228">
    <property type="entry name" value="PDZ"/>
    <property type="match status" value="1"/>
</dbReference>
<dbReference type="Proteomes" id="UP000675881">
    <property type="component" value="Chromosome 5"/>
</dbReference>
<dbReference type="SUPFAM" id="SSF50156">
    <property type="entry name" value="PDZ domain-like"/>
    <property type="match status" value="1"/>
</dbReference>
<evidence type="ECO:0000256" key="5">
    <source>
        <dbReference type="SAM" id="Coils"/>
    </source>
</evidence>
<sequence length="209" mass="23349">MGDEMSIRAQVKEWMEQKEVLETEIKAFSDVLRSQGVGMEDSLVDEEDFPRNDIGDLVQIRSARSKIRSLNNDIKSLSDRIHKGIEEIHRNARETQQLGPFSDEVNHVTEVIDQKEAFAHVSQVAKGSPADAAGLKDGDLILKLGTLNKNKFNDLSQIGEIVKNSVGSSIELKVLRGTSVKRLDLTPKQWTGKGILGCLVKNYDHELDR</sequence>
<dbReference type="GO" id="GO:0005634">
    <property type="term" value="C:nucleus"/>
    <property type="evidence" value="ECO:0007669"/>
    <property type="project" value="TreeGrafter"/>
</dbReference>
<evidence type="ECO:0000313" key="7">
    <source>
        <dbReference type="Proteomes" id="UP000675881"/>
    </source>
</evidence>
<keyword evidence="7" id="KW-1185">Reference proteome</keyword>
<dbReference type="FunFam" id="2.30.42.10:FF:000107">
    <property type="entry name" value="26S proteasome non-ATPase regulatory subunit 9"/>
    <property type="match status" value="1"/>
</dbReference>
<dbReference type="InterPro" id="IPR040815">
    <property type="entry name" value="Nas2_N"/>
</dbReference>
<evidence type="ECO:0000256" key="3">
    <source>
        <dbReference type="ARBA" id="ARBA00023186"/>
    </source>
</evidence>
<proteinExistence type="inferred from homology"/>
<protein>
    <recommendedName>
        <fullName evidence="2">26S proteasome non-ATPase regulatory subunit 9</fullName>
    </recommendedName>
    <alternativeName>
        <fullName evidence="4">26S proteasome regulatory subunit p27</fullName>
    </alternativeName>
</protein>
<dbReference type="PANTHER" id="PTHR12651">
    <property type="entry name" value="26S PROTEASOME NON-ATPASE REGULATORY SUBUNIT 9"/>
    <property type="match status" value="1"/>
</dbReference>
<feature type="coiled-coil region" evidence="5">
    <location>
        <begin position="60"/>
        <end position="87"/>
    </location>
</feature>
<dbReference type="EMBL" id="HG994584">
    <property type="protein sequence ID" value="CAF2951933.1"/>
    <property type="molecule type" value="Genomic_DNA"/>
</dbReference>
<dbReference type="InterPro" id="IPR041489">
    <property type="entry name" value="PDZ_6"/>
</dbReference>
<keyword evidence="3" id="KW-0143">Chaperone</keyword>
<dbReference type="OrthoDB" id="72325at2759"/>
<evidence type="ECO:0000256" key="1">
    <source>
        <dbReference type="ARBA" id="ARBA00005256"/>
    </source>
</evidence>
<evidence type="ECO:0000256" key="4">
    <source>
        <dbReference type="ARBA" id="ARBA00030007"/>
    </source>
</evidence>
<keyword evidence="5" id="KW-0175">Coiled coil</keyword>